<feature type="transmembrane region" description="Helical" evidence="1">
    <location>
        <begin position="341"/>
        <end position="360"/>
    </location>
</feature>
<protein>
    <recommendedName>
        <fullName evidence="2">DUF4806 domain-containing protein</fullName>
    </recommendedName>
</protein>
<dbReference type="Pfam" id="PF16064">
    <property type="entry name" value="DUF4806"/>
    <property type="match status" value="1"/>
</dbReference>
<evidence type="ECO:0000256" key="1">
    <source>
        <dbReference type="SAM" id="Phobius"/>
    </source>
</evidence>
<organism evidence="3 4">
    <name type="scientific">Orchesella dallaii</name>
    <dbReference type="NCBI Taxonomy" id="48710"/>
    <lineage>
        <taxon>Eukaryota</taxon>
        <taxon>Metazoa</taxon>
        <taxon>Ecdysozoa</taxon>
        <taxon>Arthropoda</taxon>
        <taxon>Hexapoda</taxon>
        <taxon>Collembola</taxon>
        <taxon>Entomobryomorpha</taxon>
        <taxon>Entomobryoidea</taxon>
        <taxon>Orchesellidae</taxon>
        <taxon>Orchesellinae</taxon>
        <taxon>Orchesella</taxon>
    </lineage>
</organism>
<name>A0ABP1RV95_9HEXA</name>
<evidence type="ECO:0000259" key="2">
    <source>
        <dbReference type="Pfam" id="PF16064"/>
    </source>
</evidence>
<comment type="caution">
    <text evidence="3">The sequence shown here is derived from an EMBL/GenBank/DDBJ whole genome shotgun (WGS) entry which is preliminary data.</text>
</comment>
<feature type="transmembrane region" description="Helical" evidence="1">
    <location>
        <begin position="440"/>
        <end position="461"/>
    </location>
</feature>
<dbReference type="InterPro" id="IPR032071">
    <property type="entry name" value="DUF4806"/>
</dbReference>
<keyword evidence="1" id="KW-0812">Transmembrane</keyword>
<dbReference type="Proteomes" id="UP001642540">
    <property type="component" value="Unassembled WGS sequence"/>
</dbReference>
<reference evidence="3 4" key="1">
    <citation type="submission" date="2024-08" db="EMBL/GenBank/DDBJ databases">
        <authorList>
            <person name="Cucini C."/>
            <person name="Frati F."/>
        </authorList>
    </citation>
    <scope>NUCLEOTIDE SEQUENCE [LARGE SCALE GENOMIC DNA]</scope>
</reference>
<feature type="domain" description="DUF4806" evidence="2">
    <location>
        <begin position="39"/>
        <end position="121"/>
    </location>
</feature>
<keyword evidence="1" id="KW-0472">Membrane</keyword>
<evidence type="ECO:0000313" key="4">
    <source>
        <dbReference type="Proteomes" id="UP001642540"/>
    </source>
</evidence>
<keyword evidence="1" id="KW-1133">Transmembrane helix</keyword>
<evidence type="ECO:0000313" key="3">
    <source>
        <dbReference type="EMBL" id="CAL8136666.1"/>
    </source>
</evidence>
<feature type="transmembrane region" description="Helical" evidence="1">
    <location>
        <begin position="256"/>
        <end position="277"/>
    </location>
</feature>
<gene>
    <name evidence="3" type="ORF">ODALV1_LOCUS26554</name>
</gene>
<feature type="transmembrane region" description="Helical" evidence="1">
    <location>
        <begin position="408"/>
        <end position="428"/>
    </location>
</feature>
<accession>A0ABP1RV95</accession>
<sequence length="523" mass="59580">MQNLEDGQRAQTETLQQILHKVSSPLPIPKSTYEFPAYLFPIRTTENVEALDRLLVENSAAFYKLVNLLKTCGGMDEMDTLKQSTRFRFEDELLASHCYKGRSEKKVAFVQYSGIIKVLLDVLQLNRRCHDATRSTMDKLFPELLKKANDRVYQRKFKSLDDGKFILHTEKFQRILCGISHFIGLAMYATALRHSLDDLSKETPPLAYFSLFQNICSVSYKTMVVKAIWTKHNVLLEIVNFPCQGQQKRKTSGFSISLESPIFILSICSMSLAIALLRLRLPTTHPIGLFSIKQISSSENTWYRSLKQEAMYIFCIQNESISPTVESVLHGVTLLLLVSKFIMSCFDDIFILMNILTLYCHVSRFLTTLRTTNLVPQNFFLSKPQVDAFGIVGNYRSLQKLSKLINNAVGKCLVYFVGEGLCAYAMALKEVLVWDNKGRVVILMFYYVDFLCVLFASASICRRMQEFRNWLDENEPYLELSPRQLALLLDSISRDSVAIEMSGIANINFSLVGTVSLVISLCS</sequence>
<proteinExistence type="predicted"/>
<dbReference type="EMBL" id="CAXLJM020000111">
    <property type="protein sequence ID" value="CAL8136666.1"/>
    <property type="molecule type" value="Genomic_DNA"/>
</dbReference>
<keyword evidence="4" id="KW-1185">Reference proteome</keyword>